<dbReference type="EMBL" id="UINC01066997">
    <property type="protein sequence ID" value="SVB98246.1"/>
    <property type="molecule type" value="Genomic_DNA"/>
</dbReference>
<accession>A0A382IF63</accession>
<evidence type="ECO:0000313" key="1">
    <source>
        <dbReference type="EMBL" id="SVB98246.1"/>
    </source>
</evidence>
<reference evidence="1" key="1">
    <citation type="submission" date="2018-05" db="EMBL/GenBank/DDBJ databases">
        <authorList>
            <person name="Lanie J.A."/>
            <person name="Ng W.-L."/>
            <person name="Kazmierczak K.M."/>
            <person name="Andrzejewski T.M."/>
            <person name="Davidsen T.M."/>
            <person name="Wayne K.J."/>
            <person name="Tettelin H."/>
            <person name="Glass J.I."/>
            <person name="Rusch D."/>
            <person name="Podicherti R."/>
            <person name="Tsui H.-C.T."/>
            <person name="Winkler M.E."/>
        </authorList>
    </citation>
    <scope>NUCLEOTIDE SEQUENCE</scope>
</reference>
<feature type="non-terminal residue" evidence="1">
    <location>
        <position position="345"/>
    </location>
</feature>
<protein>
    <submittedName>
        <fullName evidence="1">Uncharacterized protein</fullName>
    </submittedName>
</protein>
<name>A0A382IF63_9ZZZZ</name>
<organism evidence="1">
    <name type="scientific">marine metagenome</name>
    <dbReference type="NCBI Taxonomy" id="408172"/>
    <lineage>
        <taxon>unclassified sequences</taxon>
        <taxon>metagenomes</taxon>
        <taxon>ecological metagenomes</taxon>
    </lineage>
</organism>
<gene>
    <name evidence="1" type="ORF">METZ01_LOCUS251100</name>
</gene>
<proteinExistence type="predicted"/>
<sequence length="345" mass="38985">MNLIDHGNLSKAIETLQNGNYILDVDYDFFFDREETVADAPWKSLSQNPSPNEFLSRYHKVNFQQVIAHDEALKLWVDKNISSATCIHIDYHHDWYIDPKLLDSASLGSIDGLITCGNYAAIASKIGIIKNFIWVYPDHHIYPSRINIPSSLSLSGVQTFSIPYSIFKTKFEQLINIENIKSAVMCLSPDFVPLKEIKRYFEIFNCDQEFRYRALDYAHESVLSDKCSLSKKYFRMNLSGKSITFFHGSPISGLKKISSEKGEVHVSPSSSFAACYGLTPNSNLGWIQGIDYISKENETVYLIPPKGQNIPKDYKTSLYLTSKKGLSLKGKGGCSDYDFISNGSQ</sequence>
<dbReference type="AlphaFoldDB" id="A0A382IF63"/>